<evidence type="ECO:0000313" key="2">
    <source>
        <dbReference type="Proteomes" id="UP001174050"/>
    </source>
</evidence>
<dbReference type="Proteomes" id="UP001174050">
    <property type="component" value="Unassembled WGS sequence"/>
</dbReference>
<reference evidence="1" key="1">
    <citation type="submission" date="2023-06" db="EMBL/GenBank/DDBJ databases">
        <title>WGS-Sequencing of Streptomyces ficellus isolate 21 collected from sand in Gara Djebilet Iron Mine in Algeria.</title>
        <authorList>
            <person name="Zegers G.P."/>
            <person name="Gomez A."/>
            <person name="Gueddou A."/>
            <person name="Zahara A.F."/>
            <person name="Worth M."/>
            <person name="Sevigny J.L."/>
            <person name="Tisa L."/>
        </authorList>
    </citation>
    <scope>NUCLEOTIDE SEQUENCE</scope>
    <source>
        <strain evidence="1">AS11</strain>
    </source>
</reference>
<comment type="caution">
    <text evidence="1">The sequence shown here is derived from an EMBL/GenBank/DDBJ whole genome shotgun (WGS) entry which is preliminary data.</text>
</comment>
<dbReference type="RefSeq" id="WP_290114586.1">
    <property type="nucleotide sequence ID" value="NZ_JAUEPL010000047.1"/>
</dbReference>
<organism evidence="1 2">
    <name type="scientific">Streptomyces ficellus</name>
    <dbReference type="NCBI Taxonomy" id="1977088"/>
    <lineage>
        <taxon>Bacteria</taxon>
        <taxon>Bacillati</taxon>
        <taxon>Actinomycetota</taxon>
        <taxon>Actinomycetes</taxon>
        <taxon>Kitasatosporales</taxon>
        <taxon>Streptomycetaceae</taxon>
        <taxon>Streptomyces</taxon>
    </lineage>
</organism>
<accession>A0ABT7ZCJ1</accession>
<protein>
    <submittedName>
        <fullName evidence="1">Uncharacterized protein</fullName>
    </submittedName>
</protein>
<proteinExistence type="predicted"/>
<sequence length="135" mass="13629">MSPRLKRFALLAAQGVPAAEADDLVAAVEAEAVAGAQNKVVELDGMASPASPGAVFADGWDEGVMAVSEALVGIADRDWVRRGGRSSGAAEVAACIADVRQRERAALVRLEAFVLATVLPHTRDHGAAAGAGGAG</sequence>
<gene>
    <name evidence="1" type="ORF">QWM81_24900</name>
</gene>
<keyword evidence="2" id="KW-1185">Reference proteome</keyword>
<dbReference type="EMBL" id="JAUEPL010000047">
    <property type="protein sequence ID" value="MDN3297224.1"/>
    <property type="molecule type" value="Genomic_DNA"/>
</dbReference>
<name>A0ABT7ZCJ1_9ACTN</name>
<evidence type="ECO:0000313" key="1">
    <source>
        <dbReference type="EMBL" id="MDN3297224.1"/>
    </source>
</evidence>